<feature type="compositionally biased region" description="Basic and acidic residues" evidence="1">
    <location>
        <begin position="279"/>
        <end position="290"/>
    </location>
</feature>
<evidence type="ECO:0000256" key="1">
    <source>
        <dbReference type="SAM" id="MobiDB-lite"/>
    </source>
</evidence>
<evidence type="ECO:0000313" key="3">
    <source>
        <dbReference type="EMBL" id="RKF83370.1"/>
    </source>
</evidence>
<evidence type="ECO:0000259" key="2">
    <source>
        <dbReference type="Pfam" id="PF03732"/>
    </source>
</evidence>
<feature type="domain" description="Retrotransposon gag" evidence="2">
    <location>
        <begin position="26"/>
        <end position="140"/>
    </location>
</feature>
<protein>
    <recommendedName>
        <fullName evidence="2">Retrotransposon gag domain-containing protein</fullName>
    </recommendedName>
</protein>
<dbReference type="Pfam" id="PF03732">
    <property type="entry name" value="Retrotrans_gag"/>
    <property type="match status" value="1"/>
</dbReference>
<dbReference type="InterPro" id="IPR005162">
    <property type="entry name" value="Retrotrans_gag_dom"/>
</dbReference>
<reference evidence="3 4" key="1">
    <citation type="journal article" date="2018" name="BMC Genomics">
        <title>Comparative genome analyses reveal sequence features reflecting distinct modes of host-adaptation between dicot and monocot powdery mildew.</title>
        <authorList>
            <person name="Wu Y."/>
            <person name="Ma X."/>
            <person name="Pan Z."/>
            <person name="Kale S.D."/>
            <person name="Song Y."/>
            <person name="King H."/>
            <person name="Zhang Q."/>
            <person name="Presley C."/>
            <person name="Deng X."/>
            <person name="Wei C.I."/>
            <person name="Xiao S."/>
        </authorList>
    </citation>
    <scope>NUCLEOTIDE SEQUENCE [LARGE SCALE GENOMIC DNA]</scope>
    <source>
        <strain evidence="3">UCSC1</strain>
    </source>
</reference>
<comment type="caution">
    <text evidence="3">The sequence shown here is derived from an EMBL/GenBank/DDBJ whole genome shotgun (WGS) entry which is preliminary data.</text>
</comment>
<dbReference type="AlphaFoldDB" id="A0A420J995"/>
<dbReference type="Proteomes" id="UP000285405">
    <property type="component" value="Unassembled WGS sequence"/>
</dbReference>
<organism evidence="3 4">
    <name type="scientific">Golovinomyces cichoracearum</name>
    <dbReference type="NCBI Taxonomy" id="62708"/>
    <lineage>
        <taxon>Eukaryota</taxon>
        <taxon>Fungi</taxon>
        <taxon>Dikarya</taxon>
        <taxon>Ascomycota</taxon>
        <taxon>Pezizomycotina</taxon>
        <taxon>Leotiomycetes</taxon>
        <taxon>Erysiphales</taxon>
        <taxon>Erysiphaceae</taxon>
        <taxon>Golovinomyces</taxon>
    </lineage>
</organism>
<gene>
    <name evidence="3" type="ORF">GcC1_003032</name>
</gene>
<accession>A0A420J995</accession>
<evidence type="ECO:0000313" key="4">
    <source>
        <dbReference type="Proteomes" id="UP000285405"/>
    </source>
</evidence>
<feature type="region of interest" description="Disordered" evidence="1">
    <location>
        <begin position="255"/>
        <end position="296"/>
    </location>
</feature>
<proteinExistence type="predicted"/>
<dbReference type="OrthoDB" id="3595120at2759"/>
<sequence>MASPTADGFSTSLHSSDAGCLYLSNRGRAENWLDSVPRFSKFTDQLEEPKEFDVEEFKQALKKNSPRKSLANMSDGNVQEDIQSLKQGEGETLMVYHERAQDLLRRSNGRDDASDNGLELSALEKTMLSIIVKAFIRGVRDNNLRSMIMMKSTILHGSLQGAYDKSKKAMECISQRNDIEKERLERMELDHFREQYQQQWGRPLSVALAGVGQRKIHNDIGPPTRMPERMSTWQNPAATAASNQEIANANLGVSQGQMAGPQTSSASRPTRPLMVPNNRNDRFDQKDTPPKHLSQHPIIKGSKAISKDGGVLCIRCGELGQRKPECTGKPLEWWEQNLS</sequence>
<dbReference type="EMBL" id="MCBR01000356">
    <property type="protein sequence ID" value="RKF83370.1"/>
    <property type="molecule type" value="Genomic_DNA"/>
</dbReference>
<feature type="compositionally biased region" description="Polar residues" evidence="1">
    <location>
        <begin position="255"/>
        <end position="268"/>
    </location>
</feature>
<name>A0A420J995_9PEZI</name>